<comment type="caution">
    <text evidence="1">The sequence shown here is derived from an EMBL/GenBank/DDBJ whole genome shotgun (WGS) entry which is preliminary data.</text>
</comment>
<name>A0A9P5Z3E5_9AGAR</name>
<keyword evidence="2" id="KW-1185">Reference proteome</keyword>
<evidence type="ECO:0000313" key="1">
    <source>
        <dbReference type="EMBL" id="KAF9480747.1"/>
    </source>
</evidence>
<evidence type="ECO:0000313" key="2">
    <source>
        <dbReference type="Proteomes" id="UP000807469"/>
    </source>
</evidence>
<reference evidence="1" key="1">
    <citation type="submission" date="2020-11" db="EMBL/GenBank/DDBJ databases">
        <authorList>
            <consortium name="DOE Joint Genome Institute"/>
            <person name="Ahrendt S."/>
            <person name="Riley R."/>
            <person name="Andreopoulos W."/>
            <person name="Labutti K."/>
            <person name="Pangilinan J."/>
            <person name="Ruiz-Duenas F.J."/>
            <person name="Barrasa J.M."/>
            <person name="Sanchez-Garcia M."/>
            <person name="Camarero S."/>
            <person name="Miyauchi S."/>
            <person name="Serrano A."/>
            <person name="Linde D."/>
            <person name="Babiker R."/>
            <person name="Drula E."/>
            <person name="Ayuso-Fernandez I."/>
            <person name="Pacheco R."/>
            <person name="Padilla G."/>
            <person name="Ferreira P."/>
            <person name="Barriuso J."/>
            <person name="Kellner H."/>
            <person name="Castanera R."/>
            <person name="Alfaro M."/>
            <person name="Ramirez L."/>
            <person name="Pisabarro A.G."/>
            <person name="Kuo A."/>
            <person name="Tritt A."/>
            <person name="Lipzen A."/>
            <person name="He G."/>
            <person name="Yan M."/>
            <person name="Ng V."/>
            <person name="Cullen D."/>
            <person name="Martin F."/>
            <person name="Rosso M.-N."/>
            <person name="Henrissat B."/>
            <person name="Hibbett D."/>
            <person name="Martinez A.T."/>
            <person name="Grigoriev I.V."/>
        </authorList>
    </citation>
    <scope>NUCLEOTIDE SEQUENCE</scope>
    <source>
        <strain evidence="1">CIRM-BRFM 674</strain>
    </source>
</reference>
<accession>A0A9P5Z3E5</accession>
<dbReference type="AlphaFoldDB" id="A0A9P5Z3E5"/>
<gene>
    <name evidence="1" type="ORF">BDN70DRAFT_893898</name>
</gene>
<dbReference type="Proteomes" id="UP000807469">
    <property type="component" value="Unassembled WGS sequence"/>
</dbReference>
<dbReference type="EMBL" id="MU155189">
    <property type="protein sequence ID" value="KAF9480747.1"/>
    <property type="molecule type" value="Genomic_DNA"/>
</dbReference>
<proteinExistence type="predicted"/>
<sequence>MFYAEKIHRRRLFAQHISVREPASAGMTYWFASSGRGRSKKPPDQMRRRMGALETRVVHAIVEDAKWRFTIVPITGTLALPRKRGEHARINTYARHTQPHPPSTGANTAEGIPPSLAPASRQSKLGAINGASSDSERAGRVMGMISRDPRLASRGRTDSYTYIGVITNPLDGHDACSVQHKRWKRQRGGSTWLIPAIGCEDVSVRVGPQIKYQVSIIWRLFPLVLY</sequence>
<protein>
    <submittedName>
        <fullName evidence="1">Uncharacterized protein</fullName>
    </submittedName>
</protein>
<organism evidence="1 2">
    <name type="scientific">Pholiota conissans</name>
    <dbReference type="NCBI Taxonomy" id="109636"/>
    <lineage>
        <taxon>Eukaryota</taxon>
        <taxon>Fungi</taxon>
        <taxon>Dikarya</taxon>
        <taxon>Basidiomycota</taxon>
        <taxon>Agaricomycotina</taxon>
        <taxon>Agaricomycetes</taxon>
        <taxon>Agaricomycetidae</taxon>
        <taxon>Agaricales</taxon>
        <taxon>Agaricineae</taxon>
        <taxon>Strophariaceae</taxon>
        <taxon>Pholiota</taxon>
    </lineage>
</organism>